<dbReference type="Pfam" id="PF13947">
    <property type="entry name" value="GUB_WAK_bind"/>
    <property type="match status" value="1"/>
</dbReference>
<evidence type="ECO:0000256" key="12">
    <source>
        <dbReference type="ARBA" id="ARBA00023136"/>
    </source>
</evidence>
<dbReference type="Pfam" id="PF07645">
    <property type="entry name" value="EGF_CA"/>
    <property type="match status" value="1"/>
</dbReference>
<proteinExistence type="predicted"/>
<dbReference type="SUPFAM" id="SSF56112">
    <property type="entry name" value="Protein kinase-like (PK-like)"/>
    <property type="match status" value="1"/>
</dbReference>
<dbReference type="GO" id="GO:0005509">
    <property type="term" value="F:calcium ion binding"/>
    <property type="evidence" value="ECO:0007669"/>
    <property type="project" value="InterPro"/>
</dbReference>
<keyword evidence="13" id="KW-1015">Disulfide bond</keyword>
<dbReference type="Gene3D" id="2.10.25.10">
    <property type="entry name" value="Laminin"/>
    <property type="match status" value="2"/>
</dbReference>
<dbReference type="GO" id="GO:0005886">
    <property type="term" value="C:plasma membrane"/>
    <property type="evidence" value="ECO:0007669"/>
    <property type="project" value="TreeGrafter"/>
</dbReference>
<dbReference type="Gene3D" id="3.30.200.20">
    <property type="entry name" value="Phosphorylase Kinase, domain 1"/>
    <property type="match status" value="1"/>
</dbReference>
<keyword evidence="11 18" id="KW-1133">Transmembrane helix</keyword>
<dbReference type="InterPro" id="IPR018097">
    <property type="entry name" value="EGF_Ca-bd_CS"/>
</dbReference>
<dbReference type="InterPro" id="IPR045274">
    <property type="entry name" value="WAK-like"/>
</dbReference>
<keyword evidence="9" id="KW-0418">Kinase</keyword>
<dbReference type="InterPro" id="IPR001881">
    <property type="entry name" value="EGF-like_Ca-bd_dom"/>
</dbReference>
<dbReference type="EMBL" id="UZAU01000775">
    <property type="status" value="NOT_ANNOTATED_CDS"/>
    <property type="molecule type" value="Genomic_DNA"/>
</dbReference>
<dbReference type="InterPro" id="IPR008271">
    <property type="entry name" value="Ser/Thr_kinase_AS"/>
</dbReference>
<feature type="transmembrane region" description="Helical" evidence="18">
    <location>
        <begin position="5"/>
        <end position="27"/>
    </location>
</feature>
<evidence type="ECO:0000256" key="16">
    <source>
        <dbReference type="ARBA" id="ARBA00047951"/>
    </source>
</evidence>
<dbReference type="PROSITE" id="PS01187">
    <property type="entry name" value="EGF_CA"/>
    <property type="match status" value="1"/>
</dbReference>
<dbReference type="GO" id="GO:0004674">
    <property type="term" value="F:protein serine/threonine kinase activity"/>
    <property type="evidence" value="ECO:0007669"/>
    <property type="project" value="UniProtKB-KW"/>
</dbReference>
<dbReference type="Gene3D" id="1.10.510.10">
    <property type="entry name" value="Transferase(Phosphotransferase) domain 1"/>
    <property type="match status" value="1"/>
</dbReference>
<keyword evidence="3" id="KW-0245">EGF-like domain</keyword>
<evidence type="ECO:0000256" key="13">
    <source>
        <dbReference type="ARBA" id="ARBA00023157"/>
    </source>
</evidence>
<protein>
    <recommendedName>
        <fullName evidence="19">Protein kinase domain-containing protein</fullName>
    </recommendedName>
</protein>
<dbReference type="GO" id="GO:0005524">
    <property type="term" value="F:ATP binding"/>
    <property type="evidence" value="ECO:0007669"/>
    <property type="project" value="UniProtKB-KW"/>
</dbReference>
<dbReference type="Gramene" id="evm.model.09.1692">
    <property type="protein sequence ID" value="cds.evm.model.09.1692"/>
    <property type="gene ID" value="evm.TU.09.1692"/>
</dbReference>
<dbReference type="OMA" id="CYCNYGY"/>
<evidence type="ECO:0000256" key="15">
    <source>
        <dbReference type="ARBA" id="ARBA00047558"/>
    </source>
</evidence>
<dbReference type="FunFam" id="2.10.25.10:FF:000005">
    <property type="entry name" value="Fibrillin 2"/>
    <property type="match status" value="1"/>
</dbReference>
<evidence type="ECO:0000313" key="20">
    <source>
        <dbReference type="EnsemblPlants" id="cds.evm.model.09.1692"/>
    </source>
</evidence>
<comment type="catalytic activity">
    <reaction evidence="15">
        <text>L-seryl-[protein] + ATP = O-phospho-L-seryl-[protein] + ADP + H(+)</text>
        <dbReference type="Rhea" id="RHEA:17989"/>
        <dbReference type="Rhea" id="RHEA-COMP:9863"/>
        <dbReference type="Rhea" id="RHEA-COMP:11604"/>
        <dbReference type="ChEBI" id="CHEBI:15378"/>
        <dbReference type="ChEBI" id="CHEBI:29999"/>
        <dbReference type="ChEBI" id="CHEBI:30616"/>
        <dbReference type="ChEBI" id="CHEBI:83421"/>
        <dbReference type="ChEBI" id="CHEBI:456216"/>
    </reaction>
</comment>
<dbReference type="CDD" id="cd00054">
    <property type="entry name" value="EGF_CA"/>
    <property type="match status" value="1"/>
</dbReference>
<dbReference type="GO" id="GO:0007166">
    <property type="term" value="P:cell surface receptor signaling pathway"/>
    <property type="evidence" value="ECO:0007669"/>
    <property type="project" value="InterPro"/>
</dbReference>
<dbReference type="Proteomes" id="UP000596661">
    <property type="component" value="Chromosome 9"/>
</dbReference>
<evidence type="ECO:0000256" key="8">
    <source>
        <dbReference type="ARBA" id="ARBA00022741"/>
    </source>
</evidence>
<dbReference type="InterPro" id="IPR049883">
    <property type="entry name" value="NOTCH1_EGF-like"/>
</dbReference>
<evidence type="ECO:0000313" key="21">
    <source>
        <dbReference type="Proteomes" id="UP000596661"/>
    </source>
</evidence>
<evidence type="ECO:0000256" key="6">
    <source>
        <dbReference type="ARBA" id="ARBA00022729"/>
    </source>
</evidence>
<keyword evidence="7" id="KW-0677">Repeat</keyword>
<evidence type="ECO:0000256" key="18">
    <source>
        <dbReference type="SAM" id="Phobius"/>
    </source>
</evidence>
<evidence type="ECO:0000256" key="7">
    <source>
        <dbReference type="ARBA" id="ARBA00022737"/>
    </source>
</evidence>
<dbReference type="PANTHER" id="PTHR27005">
    <property type="entry name" value="WALL-ASSOCIATED RECEPTOR KINASE-LIKE 21"/>
    <property type="match status" value="1"/>
</dbReference>
<dbReference type="CDD" id="cd14066">
    <property type="entry name" value="STKc_IRAK"/>
    <property type="match status" value="1"/>
</dbReference>
<dbReference type="Pfam" id="PF08488">
    <property type="entry name" value="WAK"/>
    <property type="match status" value="1"/>
</dbReference>
<dbReference type="EnsemblPlants" id="evm.model.09.1692">
    <property type="protein sequence ID" value="cds.evm.model.09.1692"/>
    <property type="gene ID" value="evm.TU.09.1692"/>
</dbReference>
<evidence type="ECO:0000259" key="19">
    <source>
        <dbReference type="PROSITE" id="PS50011"/>
    </source>
</evidence>
<dbReference type="InterPro" id="IPR013695">
    <property type="entry name" value="WAK"/>
</dbReference>
<organism evidence="20 21">
    <name type="scientific">Cannabis sativa</name>
    <name type="common">Hemp</name>
    <name type="synonym">Marijuana</name>
    <dbReference type="NCBI Taxonomy" id="3483"/>
    <lineage>
        <taxon>Eukaryota</taxon>
        <taxon>Viridiplantae</taxon>
        <taxon>Streptophyta</taxon>
        <taxon>Embryophyta</taxon>
        <taxon>Tracheophyta</taxon>
        <taxon>Spermatophyta</taxon>
        <taxon>Magnoliopsida</taxon>
        <taxon>eudicotyledons</taxon>
        <taxon>Gunneridae</taxon>
        <taxon>Pentapetalae</taxon>
        <taxon>rosids</taxon>
        <taxon>fabids</taxon>
        <taxon>Rosales</taxon>
        <taxon>Cannabaceae</taxon>
        <taxon>Cannabis</taxon>
    </lineage>
</organism>
<dbReference type="InterPro" id="IPR011009">
    <property type="entry name" value="Kinase-like_dom_sf"/>
</dbReference>
<keyword evidence="4" id="KW-0808">Transferase</keyword>
<comment type="subcellular location">
    <subcellularLocation>
        <location evidence="1">Membrane</location>
        <topology evidence="1">Single-pass type I membrane protein</topology>
    </subcellularLocation>
</comment>
<feature type="compositionally biased region" description="Polar residues" evidence="17">
    <location>
        <begin position="653"/>
        <end position="667"/>
    </location>
</feature>
<evidence type="ECO:0000256" key="17">
    <source>
        <dbReference type="SAM" id="MobiDB-lite"/>
    </source>
</evidence>
<feature type="region of interest" description="Disordered" evidence="17">
    <location>
        <begin position="653"/>
        <end position="676"/>
    </location>
</feature>
<keyword evidence="8" id="KW-0547">Nucleotide-binding</keyword>
<evidence type="ECO:0000256" key="14">
    <source>
        <dbReference type="ARBA" id="ARBA00023180"/>
    </source>
</evidence>
<keyword evidence="10" id="KW-0067">ATP-binding</keyword>
<keyword evidence="14" id="KW-0325">Glycoprotein</keyword>
<dbReference type="AlphaFoldDB" id="A0A803QF90"/>
<reference evidence="20" key="2">
    <citation type="submission" date="2021-03" db="UniProtKB">
        <authorList>
            <consortium name="EnsemblPlants"/>
        </authorList>
    </citation>
    <scope>IDENTIFICATION</scope>
</reference>
<dbReference type="FunFam" id="1.10.510.10:FF:000084">
    <property type="entry name" value="Wall-associated receptor kinase 2"/>
    <property type="match status" value="1"/>
</dbReference>
<dbReference type="GO" id="GO:0030247">
    <property type="term" value="F:polysaccharide binding"/>
    <property type="evidence" value="ECO:0007669"/>
    <property type="project" value="InterPro"/>
</dbReference>
<dbReference type="Pfam" id="PF00069">
    <property type="entry name" value="Pkinase"/>
    <property type="match status" value="1"/>
</dbReference>
<reference evidence="20" key="1">
    <citation type="submission" date="2018-11" db="EMBL/GenBank/DDBJ databases">
        <authorList>
            <person name="Grassa J C."/>
        </authorList>
    </citation>
    <scope>NUCLEOTIDE SEQUENCE [LARGE SCALE GENOMIC DNA]</scope>
</reference>
<feature type="domain" description="Protein kinase" evidence="19">
    <location>
        <begin position="378"/>
        <end position="647"/>
    </location>
</feature>
<comment type="catalytic activity">
    <reaction evidence="16">
        <text>L-threonyl-[protein] + ATP = O-phospho-L-threonyl-[protein] + ADP + H(+)</text>
        <dbReference type="Rhea" id="RHEA:46608"/>
        <dbReference type="Rhea" id="RHEA-COMP:11060"/>
        <dbReference type="Rhea" id="RHEA-COMP:11605"/>
        <dbReference type="ChEBI" id="CHEBI:15378"/>
        <dbReference type="ChEBI" id="CHEBI:30013"/>
        <dbReference type="ChEBI" id="CHEBI:30616"/>
        <dbReference type="ChEBI" id="CHEBI:61977"/>
        <dbReference type="ChEBI" id="CHEBI:456216"/>
    </reaction>
</comment>
<evidence type="ECO:0000256" key="4">
    <source>
        <dbReference type="ARBA" id="ARBA00022679"/>
    </source>
</evidence>
<keyword evidence="12 18" id="KW-0472">Membrane</keyword>
<keyword evidence="2" id="KW-0723">Serine/threonine-protein kinase</keyword>
<evidence type="ECO:0000256" key="1">
    <source>
        <dbReference type="ARBA" id="ARBA00004479"/>
    </source>
</evidence>
<evidence type="ECO:0000256" key="3">
    <source>
        <dbReference type="ARBA" id="ARBA00022536"/>
    </source>
</evidence>
<evidence type="ECO:0000256" key="2">
    <source>
        <dbReference type="ARBA" id="ARBA00022527"/>
    </source>
</evidence>
<evidence type="ECO:0000256" key="11">
    <source>
        <dbReference type="ARBA" id="ARBA00022989"/>
    </source>
</evidence>
<dbReference type="PANTHER" id="PTHR27005:SF280">
    <property type="entry name" value="WALL-ASSOCIATED RECEPTOR KINASE-LIKE 8"/>
    <property type="match status" value="1"/>
</dbReference>
<dbReference type="SMART" id="SM00220">
    <property type="entry name" value="S_TKc"/>
    <property type="match status" value="1"/>
</dbReference>
<evidence type="ECO:0000256" key="9">
    <source>
        <dbReference type="ARBA" id="ARBA00022777"/>
    </source>
</evidence>
<dbReference type="InterPro" id="IPR000719">
    <property type="entry name" value="Prot_kinase_dom"/>
</dbReference>
<dbReference type="FunFam" id="3.30.200.20:FF:000043">
    <property type="entry name" value="Wall-associated receptor kinase 2"/>
    <property type="match status" value="1"/>
</dbReference>
<keyword evidence="6" id="KW-0732">Signal</keyword>
<dbReference type="PROSITE" id="PS00108">
    <property type="entry name" value="PROTEIN_KINASE_ST"/>
    <property type="match status" value="1"/>
</dbReference>
<evidence type="ECO:0000256" key="10">
    <source>
        <dbReference type="ARBA" id="ARBA00022840"/>
    </source>
</evidence>
<accession>A0A803QF90</accession>
<dbReference type="SMART" id="SM00179">
    <property type="entry name" value="EGF_CA"/>
    <property type="match status" value="1"/>
</dbReference>
<sequence length="676" mass="74836">MHSILVLMSTVFIYISIIGITGGAIYAPNAKPGCPTHCGNVTIPFPFGIGQNCYINKWFELECLNATAAATSLILKRTKLEVLNISVNDGTLQAITPVTLFNCPNKKEGGTTLRQLTDLKGTPFSFGFGNIFAAVSCGAEAIIDSSFNNTIVQVGCKSTCSSITNSTTATKTINSCDGVDCCKSTIPSPLTPFQIVFRNSSSTKVRENECKYAFFVDETWFGKQVFPINFDMDSVPVNLDWYLDQSSDDWEHFSSMGELVGLVIYTRVNQSSKFRCVCKNGFRGNPYLSGGCKDIDECSEDPMICPEPGATCINIDGSYTCEKPERDTKLLIDAKRKKSFFKRNGGLLLQQETSAGKPNFEKTKVFNSKEVDKATENFNVNRVLGRGGQGTVYKGMLADGKIVAVKKSTVVDEAKVSEFINEVVILSQINHRNVVKLLGCCLETEVPLLVYEFIPNGTLSQFIHDHNGDLLLNWQMRLKIAIEVAEALSYLHSAVSFPIYHRDIKSANILLDENFTAKIADFGTSRSVTLDQTHLTTEVYGTFGYLDPEYFQSNQYTEKSDVYSLGVVLVELLTGEKAISLSRSEESLATYFLISMQKNRLRDILHAQVLEGPQEEILIVANLAKRCLDLNGKNRPTMKEICMELEVTKMKETATSNNDQGEAQPIQTLDDGRHIL</sequence>
<dbReference type="InterPro" id="IPR025287">
    <property type="entry name" value="WAK_GUB"/>
</dbReference>
<keyword evidence="21" id="KW-1185">Reference proteome</keyword>
<evidence type="ECO:0000256" key="5">
    <source>
        <dbReference type="ARBA" id="ARBA00022692"/>
    </source>
</evidence>
<dbReference type="SUPFAM" id="SSF57196">
    <property type="entry name" value="EGF/Laminin"/>
    <property type="match status" value="1"/>
</dbReference>
<dbReference type="PROSITE" id="PS50011">
    <property type="entry name" value="PROTEIN_KINASE_DOM"/>
    <property type="match status" value="1"/>
</dbReference>
<name>A0A803QF90_CANSA</name>
<keyword evidence="5 18" id="KW-0812">Transmembrane</keyword>